<reference evidence="1 2" key="1">
    <citation type="submission" date="2017-03" db="EMBL/GenBank/DDBJ databases">
        <title>Genome sequence of Clostridium chromiireducens DSM 23318.</title>
        <authorList>
            <person name="Poehlein A."/>
            <person name="Daniel R."/>
        </authorList>
    </citation>
    <scope>NUCLEOTIDE SEQUENCE [LARGE SCALE GENOMIC DNA]</scope>
    <source>
        <strain evidence="1 2">DSM 23318</strain>
    </source>
</reference>
<organism evidence="1 2">
    <name type="scientific">Clostridium chromiireducens</name>
    <dbReference type="NCBI Taxonomy" id="225345"/>
    <lineage>
        <taxon>Bacteria</taxon>
        <taxon>Bacillati</taxon>
        <taxon>Bacillota</taxon>
        <taxon>Clostridia</taxon>
        <taxon>Eubacteriales</taxon>
        <taxon>Clostridiaceae</taxon>
        <taxon>Clostridium</taxon>
    </lineage>
</organism>
<evidence type="ECO:0000313" key="2">
    <source>
        <dbReference type="Proteomes" id="UP000191056"/>
    </source>
</evidence>
<name>A0A1V4INL8_9CLOT</name>
<gene>
    <name evidence="1" type="ORF">CLCHR_24730</name>
</gene>
<dbReference type="AlphaFoldDB" id="A0A1V4INL8"/>
<proteinExistence type="predicted"/>
<dbReference type="EMBL" id="MZGT01000030">
    <property type="protein sequence ID" value="OPJ61493.1"/>
    <property type="molecule type" value="Genomic_DNA"/>
</dbReference>
<dbReference type="Proteomes" id="UP000191056">
    <property type="component" value="Unassembled WGS sequence"/>
</dbReference>
<comment type="caution">
    <text evidence="1">The sequence shown here is derived from an EMBL/GenBank/DDBJ whole genome shotgun (WGS) entry which is preliminary data.</text>
</comment>
<dbReference type="STRING" id="225345.CLCHR_24730"/>
<protein>
    <submittedName>
        <fullName evidence="1">Uncharacterized protein</fullName>
    </submittedName>
</protein>
<accession>A0A1V4INL8</accession>
<keyword evidence="2" id="KW-1185">Reference proteome</keyword>
<evidence type="ECO:0000313" key="1">
    <source>
        <dbReference type="EMBL" id="OPJ61493.1"/>
    </source>
</evidence>
<sequence length="43" mass="5184">MVVVMSQYYKFMNECAEIDLNDLKDVLLIIKRYFKDSNYSDLD</sequence>